<organism evidence="4 5">
    <name type="scientific">Candidatus Seongchinamella marina</name>
    <dbReference type="NCBI Taxonomy" id="2518990"/>
    <lineage>
        <taxon>Bacteria</taxon>
        <taxon>Pseudomonadati</taxon>
        <taxon>Pseudomonadota</taxon>
        <taxon>Gammaproteobacteria</taxon>
        <taxon>Cellvibrionales</taxon>
        <taxon>Halieaceae</taxon>
        <taxon>Seongchinamella</taxon>
    </lineage>
</organism>
<dbReference type="PANTHER" id="PTHR37423:SF2">
    <property type="entry name" value="MEMBRANE-BOUND LYTIC MUREIN TRANSGLYCOSYLASE C"/>
    <property type="match status" value="1"/>
</dbReference>
<dbReference type="InterPro" id="IPR023346">
    <property type="entry name" value="Lysozyme-like_dom_sf"/>
</dbReference>
<dbReference type="InterPro" id="IPR008258">
    <property type="entry name" value="Transglycosylase_SLT_dom_1"/>
</dbReference>
<protein>
    <submittedName>
        <fullName evidence="4">Lytic transglycosylase domain-containing protein</fullName>
    </submittedName>
</protein>
<comment type="caution">
    <text evidence="4">The sequence shown here is derived from an EMBL/GenBank/DDBJ whole genome shotgun (WGS) entry which is preliminary data.</text>
</comment>
<dbReference type="RefSeq" id="WP_279253393.1">
    <property type="nucleotide sequence ID" value="NZ_SHNP01000005.1"/>
</dbReference>
<dbReference type="PANTHER" id="PTHR37423">
    <property type="entry name" value="SOLUBLE LYTIC MUREIN TRANSGLYCOSYLASE-RELATED"/>
    <property type="match status" value="1"/>
</dbReference>
<evidence type="ECO:0000256" key="1">
    <source>
        <dbReference type="ARBA" id="ARBA00007734"/>
    </source>
</evidence>
<dbReference type="Pfam" id="PF01464">
    <property type="entry name" value="SLT"/>
    <property type="match status" value="1"/>
</dbReference>
<dbReference type="SUPFAM" id="SSF53955">
    <property type="entry name" value="Lysozyme-like"/>
    <property type="match status" value="1"/>
</dbReference>
<reference evidence="4" key="1">
    <citation type="submission" date="2019-02" db="EMBL/GenBank/DDBJ databases">
        <authorList>
            <person name="Li S.-H."/>
        </authorList>
    </citation>
    <scope>NUCLEOTIDE SEQUENCE</scope>
    <source>
        <strain evidence="4">IMCC8485</strain>
    </source>
</reference>
<evidence type="ECO:0000313" key="4">
    <source>
        <dbReference type="EMBL" id="MCX2974658.1"/>
    </source>
</evidence>
<evidence type="ECO:0000256" key="2">
    <source>
        <dbReference type="SAM" id="SignalP"/>
    </source>
</evidence>
<sequence>MRGLFIALLWLILTNHAVGQPADAQEREALRSFLEDTISDASSFDDRYDAEVWLVDMSARLARFVKDPKHRLELLQDIHAASAQADLPPELVLSLIEVESHFDRFAISRVGAQGMMQVMPFWKNEIGRPDDNLTLNKTNFAYGCRILQFYLQREKGDLHKGLARYNGSVGRRVYSDKVYRAWRDHWRTEPLDWAD</sequence>
<gene>
    <name evidence="4" type="ORF">EYC87_13775</name>
</gene>
<feature type="domain" description="Transglycosylase SLT" evidence="3">
    <location>
        <begin position="78"/>
        <end position="171"/>
    </location>
</feature>
<feature type="chain" id="PRO_5045878931" evidence="2">
    <location>
        <begin position="20"/>
        <end position="195"/>
    </location>
</feature>
<dbReference type="EMBL" id="SHNP01000005">
    <property type="protein sequence ID" value="MCX2974658.1"/>
    <property type="molecule type" value="Genomic_DNA"/>
</dbReference>
<dbReference type="Proteomes" id="UP001143307">
    <property type="component" value="Unassembled WGS sequence"/>
</dbReference>
<name>A0ABT3SXF0_9GAMM</name>
<dbReference type="Gene3D" id="1.10.530.10">
    <property type="match status" value="1"/>
</dbReference>
<keyword evidence="2" id="KW-0732">Signal</keyword>
<evidence type="ECO:0000313" key="5">
    <source>
        <dbReference type="Proteomes" id="UP001143307"/>
    </source>
</evidence>
<keyword evidence="5" id="KW-1185">Reference proteome</keyword>
<comment type="similarity">
    <text evidence="1">Belongs to the transglycosylase Slt family.</text>
</comment>
<proteinExistence type="inferred from homology"/>
<evidence type="ECO:0000259" key="3">
    <source>
        <dbReference type="Pfam" id="PF01464"/>
    </source>
</evidence>
<accession>A0ABT3SXF0</accession>
<feature type="signal peptide" evidence="2">
    <location>
        <begin position="1"/>
        <end position="19"/>
    </location>
</feature>